<accession>X1T770</accession>
<gene>
    <name evidence="1" type="ORF">S12H4_25610</name>
</gene>
<reference evidence="1" key="1">
    <citation type="journal article" date="2014" name="Front. Microbiol.">
        <title>High frequency of phylogenetically diverse reductive dehalogenase-homologous genes in deep subseafloor sedimentary metagenomes.</title>
        <authorList>
            <person name="Kawai M."/>
            <person name="Futagami T."/>
            <person name="Toyoda A."/>
            <person name="Takaki Y."/>
            <person name="Nishi S."/>
            <person name="Hori S."/>
            <person name="Arai W."/>
            <person name="Tsubouchi T."/>
            <person name="Morono Y."/>
            <person name="Uchiyama I."/>
            <person name="Ito T."/>
            <person name="Fujiyama A."/>
            <person name="Inagaki F."/>
            <person name="Takami H."/>
        </authorList>
    </citation>
    <scope>NUCLEOTIDE SEQUENCE</scope>
    <source>
        <strain evidence="1">Expedition CK06-06</strain>
    </source>
</reference>
<protein>
    <submittedName>
        <fullName evidence="1">Uncharacterized protein</fullName>
    </submittedName>
</protein>
<comment type="caution">
    <text evidence="1">The sequence shown here is derived from an EMBL/GenBank/DDBJ whole genome shotgun (WGS) entry which is preliminary data.</text>
</comment>
<dbReference type="EMBL" id="BARW01014448">
    <property type="protein sequence ID" value="GAI75849.1"/>
    <property type="molecule type" value="Genomic_DNA"/>
</dbReference>
<dbReference type="AlphaFoldDB" id="X1T770"/>
<name>X1T770_9ZZZZ</name>
<sequence length="111" mass="13276">MLYLYLQCKTQPQIADEILGSKEKHDQISTKLKEINKNMDELWKNTDSEFPTKYDRIAEKWQEMWKMVNLFLKTKEEGDEDTYLNLYNIWNASKIQDHILCSPYHPGTKCV</sequence>
<evidence type="ECO:0000313" key="1">
    <source>
        <dbReference type="EMBL" id="GAI75849.1"/>
    </source>
</evidence>
<proteinExistence type="predicted"/>
<organism evidence="1">
    <name type="scientific">marine sediment metagenome</name>
    <dbReference type="NCBI Taxonomy" id="412755"/>
    <lineage>
        <taxon>unclassified sequences</taxon>
        <taxon>metagenomes</taxon>
        <taxon>ecological metagenomes</taxon>
    </lineage>
</organism>